<dbReference type="AlphaFoldDB" id="A0A2K3KIQ0"/>
<evidence type="ECO:0000313" key="2">
    <source>
        <dbReference type="Proteomes" id="UP000236291"/>
    </source>
</evidence>
<feature type="non-terminal residue" evidence="1">
    <location>
        <position position="44"/>
    </location>
</feature>
<protein>
    <submittedName>
        <fullName evidence="1">Uncharacterized protein</fullName>
    </submittedName>
</protein>
<proteinExistence type="predicted"/>
<name>A0A2K3KIQ0_TRIPR</name>
<accession>A0A2K3KIQ0</accession>
<reference evidence="1 2" key="2">
    <citation type="journal article" date="2017" name="Front. Plant Sci.">
        <title>Gene Classification and Mining of Molecular Markers Useful in Red Clover (Trifolium pratense) Breeding.</title>
        <authorList>
            <person name="Istvanek J."/>
            <person name="Dluhosova J."/>
            <person name="Dluhos P."/>
            <person name="Patkova L."/>
            <person name="Nedelnik J."/>
            <person name="Repkova J."/>
        </authorList>
    </citation>
    <scope>NUCLEOTIDE SEQUENCE [LARGE SCALE GENOMIC DNA]</scope>
    <source>
        <strain evidence="2">cv. Tatra</strain>
        <tissue evidence="1">Young leaves</tissue>
    </source>
</reference>
<reference evidence="1 2" key="1">
    <citation type="journal article" date="2014" name="Am. J. Bot.">
        <title>Genome assembly and annotation for red clover (Trifolium pratense; Fabaceae).</title>
        <authorList>
            <person name="Istvanek J."/>
            <person name="Jaros M."/>
            <person name="Krenek A."/>
            <person name="Repkova J."/>
        </authorList>
    </citation>
    <scope>NUCLEOTIDE SEQUENCE [LARGE SCALE GENOMIC DNA]</scope>
    <source>
        <strain evidence="2">cv. Tatra</strain>
        <tissue evidence="1">Young leaves</tissue>
    </source>
</reference>
<evidence type="ECO:0000313" key="1">
    <source>
        <dbReference type="EMBL" id="PNX66149.1"/>
    </source>
</evidence>
<organism evidence="1 2">
    <name type="scientific">Trifolium pratense</name>
    <name type="common">Red clover</name>
    <dbReference type="NCBI Taxonomy" id="57577"/>
    <lineage>
        <taxon>Eukaryota</taxon>
        <taxon>Viridiplantae</taxon>
        <taxon>Streptophyta</taxon>
        <taxon>Embryophyta</taxon>
        <taxon>Tracheophyta</taxon>
        <taxon>Spermatophyta</taxon>
        <taxon>Magnoliopsida</taxon>
        <taxon>eudicotyledons</taxon>
        <taxon>Gunneridae</taxon>
        <taxon>Pentapetalae</taxon>
        <taxon>rosids</taxon>
        <taxon>fabids</taxon>
        <taxon>Fabales</taxon>
        <taxon>Fabaceae</taxon>
        <taxon>Papilionoideae</taxon>
        <taxon>50 kb inversion clade</taxon>
        <taxon>NPAAA clade</taxon>
        <taxon>Hologalegina</taxon>
        <taxon>IRL clade</taxon>
        <taxon>Trifolieae</taxon>
        <taxon>Trifolium</taxon>
    </lineage>
</organism>
<gene>
    <name evidence="1" type="ORF">L195_g062920</name>
</gene>
<dbReference type="Proteomes" id="UP000236291">
    <property type="component" value="Unassembled WGS sequence"/>
</dbReference>
<sequence length="44" mass="4489">MNGVGIPVYVFGVDVDAVGRGEASVVILLGVLSFPVFLLPDAEG</sequence>
<dbReference type="EMBL" id="ASHM01189651">
    <property type="protein sequence ID" value="PNX66149.1"/>
    <property type="molecule type" value="Genomic_DNA"/>
</dbReference>
<comment type="caution">
    <text evidence="1">The sequence shown here is derived from an EMBL/GenBank/DDBJ whole genome shotgun (WGS) entry which is preliminary data.</text>
</comment>